<gene>
    <name evidence="3" type="ORF">M2127_000873</name>
</gene>
<dbReference type="InterPro" id="IPR005586">
    <property type="entry name" value="ABC_trans_aux"/>
</dbReference>
<protein>
    <submittedName>
        <fullName evidence="3">Cholesterol transport system auxiliary component</fullName>
    </submittedName>
</protein>
<organism evidence="3 4">
    <name type="scientific">Polynucleobacter sphagniphilus</name>
    <dbReference type="NCBI Taxonomy" id="1743169"/>
    <lineage>
        <taxon>Bacteria</taxon>
        <taxon>Pseudomonadati</taxon>
        <taxon>Pseudomonadota</taxon>
        <taxon>Betaproteobacteria</taxon>
        <taxon>Burkholderiales</taxon>
        <taxon>Burkholderiaceae</taxon>
        <taxon>Polynucleobacter</taxon>
    </lineage>
</organism>
<dbReference type="RefSeq" id="WP_143742166.1">
    <property type="nucleotide sequence ID" value="NZ_JAQFIK010000002.1"/>
</dbReference>
<reference evidence="3" key="1">
    <citation type="submission" date="2023-04" db="EMBL/GenBank/DDBJ databases">
        <title>Genome Encyclopedia of Bacteria and Archaea VI: Functional Genomics of Type Strains.</title>
        <authorList>
            <person name="Whitman W."/>
        </authorList>
    </citation>
    <scope>NUCLEOTIDE SEQUENCE</scope>
    <source>
        <strain evidence="3">Enz.4-51</strain>
    </source>
</reference>
<comment type="caution">
    <text evidence="3">The sequence shown here is derived from an EMBL/GenBank/DDBJ whole genome shotgun (WGS) entry which is preliminary data.</text>
</comment>
<dbReference type="Proteomes" id="UP001161160">
    <property type="component" value="Unassembled WGS sequence"/>
</dbReference>
<feature type="signal peptide" evidence="1">
    <location>
        <begin position="1"/>
        <end position="33"/>
    </location>
</feature>
<evidence type="ECO:0000259" key="2">
    <source>
        <dbReference type="Pfam" id="PF03886"/>
    </source>
</evidence>
<proteinExistence type="predicted"/>
<dbReference type="EMBL" id="JARXYA010000003">
    <property type="protein sequence ID" value="MDH6503583.1"/>
    <property type="molecule type" value="Genomic_DNA"/>
</dbReference>
<keyword evidence="4" id="KW-1185">Reference proteome</keyword>
<dbReference type="AlphaFoldDB" id="A0AA43M9H2"/>
<dbReference type="SUPFAM" id="SSF159594">
    <property type="entry name" value="XCC0632-like"/>
    <property type="match status" value="1"/>
</dbReference>
<dbReference type="Pfam" id="PF03886">
    <property type="entry name" value="ABC_trans_aux"/>
    <property type="match status" value="1"/>
</dbReference>
<dbReference type="Gene3D" id="3.40.50.10610">
    <property type="entry name" value="ABC-type transport auxiliary lipoprotein component"/>
    <property type="match status" value="1"/>
</dbReference>
<dbReference type="GeneID" id="83596915"/>
<keyword evidence="1" id="KW-0732">Signal</keyword>
<evidence type="ECO:0000313" key="4">
    <source>
        <dbReference type="Proteomes" id="UP001161160"/>
    </source>
</evidence>
<dbReference type="PROSITE" id="PS51257">
    <property type="entry name" value="PROKAR_LIPOPROTEIN"/>
    <property type="match status" value="1"/>
</dbReference>
<sequence length="218" mass="24334">MRINSKITSFIFRLLICGLAIVGLSACSLPTQPAIQATSWMVAPERSGAPRVPRTDYWLKIGTVSVAQPFAGRSLVYRLGDQRYEKDFYNIYSVMPSEMISSSERQWINKADIFAMAVGESNTFFPYYTLQASVDEFYGDYRTKPEAVVTVEFFLSASNGGKTNPIIGNNRYSKRVGLKDNTPAALVAGQQQALAEIFKEYEADLYKYAGNLPKPFGQ</sequence>
<feature type="chain" id="PRO_5041217796" evidence="1">
    <location>
        <begin position="34"/>
        <end position="218"/>
    </location>
</feature>
<accession>A0AA43M9H2</accession>
<feature type="domain" description="ABC-type transport auxiliary lipoprotein component" evidence="2">
    <location>
        <begin position="48"/>
        <end position="198"/>
    </location>
</feature>
<name>A0AA43M9H2_9BURK</name>
<evidence type="ECO:0000256" key="1">
    <source>
        <dbReference type="SAM" id="SignalP"/>
    </source>
</evidence>
<evidence type="ECO:0000313" key="3">
    <source>
        <dbReference type="EMBL" id="MDH6503583.1"/>
    </source>
</evidence>